<sequence>MAKNKIVGITVGIFALLLIILYVLKSTLLANMRINYIGAIIALVLVMNATLVLILNPKEQNKLLAPRPIGYGSTINPRNLVGLLIYAFLILLSFLITA</sequence>
<dbReference type="RefSeq" id="WP_207109508.1">
    <property type="nucleotide sequence ID" value="NZ_JAFLVR010000038.1"/>
</dbReference>
<feature type="transmembrane region" description="Helical" evidence="1">
    <location>
        <begin position="36"/>
        <end position="55"/>
    </location>
</feature>
<evidence type="ECO:0000313" key="2">
    <source>
        <dbReference type="EMBL" id="MBO0453748.1"/>
    </source>
</evidence>
<dbReference type="Proteomes" id="UP000664495">
    <property type="component" value="Unassembled WGS sequence"/>
</dbReference>
<keyword evidence="1" id="KW-1133">Transmembrane helix</keyword>
<keyword evidence="1" id="KW-0472">Membrane</keyword>
<keyword evidence="1" id="KW-0812">Transmembrane</keyword>
<organism evidence="2 3">
    <name type="scientific">Candidatus Enterococcus murrayae</name>
    <dbReference type="NCBI Taxonomy" id="2815321"/>
    <lineage>
        <taxon>Bacteria</taxon>
        <taxon>Bacillati</taxon>
        <taxon>Bacillota</taxon>
        <taxon>Bacilli</taxon>
        <taxon>Lactobacillales</taxon>
        <taxon>Enterococcaceae</taxon>
        <taxon>Enterococcus</taxon>
    </lineage>
</organism>
<accession>A0ABS3HJV8</accession>
<evidence type="ECO:0000313" key="3">
    <source>
        <dbReference type="Proteomes" id="UP000664495"/>
    </source>
</evidence>
<name>A0ABS3HJV8_9ENTE</name>
<protein>
    <submittedName>
        <fullName evidence="2">Uncharacterized protein</fullName>
    </submittedName>
</protein>
<gene>
    <name evidence="2" type="ORF">JZO85_15915</name>
</gene>
<comment type="caution">
    <text evidence="2">The sequence shown here is derived from an EMBL/GenBank/DDBJ whole genome shotgun (WGS) entry which is preliminary data.</text>
</comment>
<feature type="transmembrane region" description="Helical" evidence="1">
    <location>
        <begin position="6"/>
        <end position="24"/>
    </location>
</feature>
<proteinExistence type="predicted"/>
<keyword evidence="3" id="KW-1185">Reference proteome</keyword>
<evidence type="ECO:0000256" key="1">
    <source>
        <dbReference type="SAM" id="Phobius"/>
    </source>
</evidence>
<dbReference type="EMBL" id="JAFLVR010000038">
    <property type="protein sequence ID" value="MBO0453748.1"/>
    <property type="molecule type" value="Genomic_DNA"/>
</dbReference>
<reference evidence="2 3" key="1">
    <citation type="submission" date="2021-03" db="EMBL/GenBank/DDBJ databases">
        <title>Enterococcal diversity collection.</title>
        <authorList>
            <person name="Gilmore M.S."/>
            <person name="Schwartzman J."/>
            <person name="Van Tyne D."/>
            <person name="Martin M."/>
            <person name="Earl A.M."/>
            <person name="Manson A.L."/>
            <person name="Straub T."/>
            <person name="Salamzade R."/>
            <person name="Saavedra J."/>
            <person name="Lebreton F."/>
            <person name="Prichula J."/>
            <person name="Schaufler K."/>
            <person name="Gaca A."/>
            <person name="Sgardioli B."/>
            <person name="Wagenaar J."/>
            <person name="Strong T."/>
        </authorList>
    </citation>
    <scope>NUCLEOTIDE SEQUENCE [LARGE SCALE GENOMIC DNA]</scope>
    <source>
        <strain evidence="2 3">MJM16</strain>
    </source>
</reference>
<feature type="transmembrane region" description="Helical" evidence="1">
    <location>
        <begin position="75"/>
        <end position="96"/>
    </location>
</feature>